<dbReference type="Pfam" id="PF05488">
    <property type="entry name" value="PAAR_motif"/>
    <property type="match status" value="1"/>
</dbReference>
<gene>
    <name evidence="2" type="ORF">sS8_2269</name>
</gene>
<accession>A0A250KTD5</accession>
<dbReference type="Proteomes" id="UP000266313">
    <property type="component" value="Chromosome"/>
</dbReference>
<feature type="transmembrane region" description="Helical" evidence="1">
    <location>
        <begin position="44"/>
        <end position="63"/>
    </location>
</feature>
<keyword evidence="1" id="KW-1133">Transmembrane helix</keyword>
<reference evidence="2 3" key="1">
    <citation type="submission" date="2016-12" db="EMBL/GenBank/DDBJ databases">
        <title>Genome sequencing of Methylocaldum marinum.</title>
        <authorList>
            <person name="Takeuchi M."/>
            <person name="Kamagata Y."/>
            <person name="Hiraoka S."/>
            <person name="Oshima K."/>
            <person name="Hattori M."/>
            <person name="Iwasaki W."/>
        </authorList>
    </citation>
    <scope>NUCLEOTIDE SEQUENCE [LARGE SCALE GENOMIC DNA]</scope>
    <source>
        <strain evidence="2 3">S8</strain>
    </source>
</reference>
<dbReference type="Gene3D" id="2.60.200.60">
    <property type="match status" value="1"/>
</dbReference>
<feature type="transmembrane region" description="Helical" evidence="1">
    <location>
        <begin position="20"/>
        <end position="38"/>
    </location>
</feature>
<dbReference type="EMBL" id="AP017928">
    <property type="protein sequence ID" value="BBA34221.1"/>
    <property type="molecule type" value="Genomic_DNA"/>
</dbReference>
<dbReference type="CDD" id="cd14742">
    <property type="entry name" value="PAAR_RHS"/>
    <property type="match status" value="1"/>
</dbReference>
<evidence type="ECO:0000313" key="3">
    <source>
        <dbReference type="Proteomes" id="UP000266313"/>
    </source>
</evidence>
<sequence length="370" mass="37547">MAKAARLNDPIGHSPSMNWLVKGLLIGGAIAVAGVAIAGTGGLAAAAIVGGAAAGGAGIGELMSTMSWAPKEIAGAIVGAGSGNVYINGRPAVRAHLDKVACDKHSGTPPIATGSSKVFINGLPAARVGDKTGCGGDITEGSGNVFIGGGTLQTDVIHPEDLVPGWVHATLFVVGAAAAVVLAGPVVATLGLVGGLAGGAGGGWFGGRVWGEGSDGQKWAMLGGSLISGALGTKGGVWFNRNYEITSFGVGSNLGNINITSRSTPLKTTPLQPFYVGEEIPGNPKAWTSGRGPVRYLSGIDREACRLHVKDGKLYDNAGNPFDTSDAKTWDGQPKAIYIMDKEGKLFASMEQKPFDFHHSSLDIIGNHLS</sequence>
<proteinExistence type="predicted"/>
<organism evidence="2 3">
    <name type="scientific">Methylocaldum marinum</name>
    <dbReference type="NCBI Taxonomy" id="1432792"/>
    <lineage>
        <taxon>Bacteria</taxon>
        <taxon>Pseudomonadati</taxon>
        <taxon>Pseudomonadota</taxon>
        <taxon>Gammaproteobacteria</taxon>
        <taxon>Methylococcales</taxon>
        <taxon>Methylococcaceae</taxon>
        <taxon>Methylocaldum</taxon>
    </lineage>
</organism>
<dbReference type="InterPro" id="IPR008727">
    <property type="entry name" value="PAAR_motif"/>
</dbReference>
<evidence type="ECO:0000313" key="2">
    <source>
        <dbReference type="EMBL" id="BBA34221.1"/>
    </source>
</evidence>
<keyword evidence="1" id="KW-0812">Transmembrane</keyword>
<evidence type="ECO:0000256" key="1">
    <source>
        <dbReference type="SAM" id="Phobius"/>
    </source>
</evidence>
<protein>
    <submittedName>
        <fullName evidence="2">Rhs family protein</fullName>
    </submittedName>
</protein>
<dbReference type="AlphaFoldDB" id="A0A250KTD5"/>
<keyword evidence="3" id="KW-1185">Reference proteome</keyword>
<keyword evidence="1" id="KW-0472">Membrane</keyword>
<name>A0A250KTD5_9GAMM</name>
<dbReference type="KEGG" id="mmai:sS8_2269"/>